<proteinExistence type="predicted"/>
<dbReference type="Proteomes" id="UP000613226">
    <property type="component" value="Segment"/>
</dbReference>
<evidence type="ECO:0000256" key="6">
    <source>
        <dbReference type="ARBA" id="ARBA00022921"/>
    </source>
</evidence>
<evidence type="ECO:0000313" key="15">
    <source>
        <dbReference type="EMBL" id="QHW17035.1"/>
    </source>
</evidence>
<dbReference type="Proteomes" id="UP000602142">
    <property type="component" value="Segment"/>
</dbReference>
<feature type="transmembrane region" description="Helical" evidence="12">
    <location>
        <begin position="46"/>
        <end position="68"/>
    </location>
</feature>
<evidence type="ECO:0000313" key="13">
    <source>
        <dbReference type="EMBL" id="AZT86320.1"/>
    </source>
</evidence>
<keyword evidence="6" id="KW-0426">Late protein</keyword>
<evidence type="ECO:0000256" key="8">
    <source>
        <dbReference type="ARBA" id="ARBA00023136"/>
    </source>
</evidence>
<reference evidence="14" key="2">
    <citation type="submission" date="2020-01" db="EMBL/GenBank/DDBJ databases">
        <title>Global genomic diversity of Molluscum contagiosum virus.</title>
        <authorList>
            <person name="Zorec T.M."/>
            <person name="Skubic L."/>
            <person name="Hosnjak L."/>
            <person name="Trcko K."/>
            <person name="Poljak M."/>
        </authorList>
    </citation>
    <scope>NUCLEOTIDE SEQUENCE</scope>
    <source>
        <strain evidence="14">MCV1_P02S01A</strain>
        <strain evidence="15">MCV1_P02S01B</strain>
        <strain evidence="16">MCV1_P02S02A</strain>
    </source>
</reference>
<dbReference type="GO" id="GO:0055036">
    <property type="term" value="C:virion membrane"/>
    <property type="evidence" value="ECO:0007669"/>
    <property type="project" value="UniProtKB-SubCell"/>
</dbReference>
<dbReference type="Pfam" id="PF04835">
    <property type="entry name" value="Pox_A9"/>
    <property type="match status" value="1"/>
</dbReference>
<keyword evidence="10" id="KW-1035">Host cytoplasm</keyword>
<evidence type="ECO:0000256" key="9">
    <source>
        <dbReference type="ARBA" id="ARBA00023180"/>
    </source>
</evidence>
<keyword evidence="4" id="KW-0732">Signal</keyword>
<dbReference type="EMBL" id="MN931742">
    <property type="protein sequence ID" value="QHW16853.1"/>
    <property type="molecule type" value="Genomic_DNA"/>
</dbReference>
<evidence type="ECO:0000256" key="2">
    <source>
        <dbReference type="ARBA" id="ARBA00004381"/>
    </source>
</evidence>
<evidence type="ECO:0000313" key="14">
    <source>
        <dbReference type="EMBL" id="QHW16853.1"/>
    </source>
</evidence>
<sequence length="128" mass="12728">MSCAAAILKSIGGLALFQVANGAIEMLKHCLMYFYEQRLRANSFAFVVIKIGLSMLLYLVLGLALLYVSSRTDMARAETPGTAAGAAVGAAAGAAVSSAASAATSAAVAAVADAVTGAADESVVCAHG</sequence>
<evidence type="ECO:0000256" key="7">
    <source>
        <dbReference type="ARBA" id="ARBA00022989"/>
    </source>
</evidence>
<evidence type="ECO:0000256" key="1">
    <source>
        <dbReference type="ARBA" id="ARBA00004192"/>
    </source>
</evidence>
<organism evidence="13">
    <name type="scientific">Molluscum contagiosum virus</name>
    <dbReference type="NCBI Taxonomy" id="10279"/>
    <lineage>
        <taxon>Viruses</taxon>
        <taxon>Varidnaviria</taxon>
        <taxon>Bamfordvirae</taxon>
        <taxon>Nucleocytoviricota</taxon>
        <taxon>Pokkesviricetes</taxon>
        <taxon>Chitovirales</taxon>
        <taxon>Poxviridae</taxon>
        <taxon>Chordopoxvirinae</taxon>
        <taxon>Molluscipoxvirus</taxon>
        <taxon>Molluscipoxvirus molluscum</taxon>
    </lineage>
</organism>
<comment type="subcellular location">
    <subcellularLocation>
        <location evidence="1">Host cytoplasm</location>
    </subcellularLocation>
    <subcellularLocation>
        <location evidence="2">Virion membrane</location>
        <topology evidence="2">Single-pass membrane protein</topology>
    </subcellularLocation>
</comment>
<evidence type="ECO:0000256" key="10">
    <source>
        <dbReference type="ARBA" id="ARBA00023200"/>
    </source>
</evidence>
<evidence type="ECO:0000256" key="11">
    <source>
        <dbReference type="ARBA" id="ARBA00024834"/>
    </source>
</evidence>
<keyword evidence="8 12" id="KW-0472">Membrane</keyword>
<keyword evidence="7 12" id="KW-1133">Transmembrane helix</keyword>
<name>A0A3Q9NN55_9POXV</name>
<gene>
    <name evidence="13" type="primary">MC112L</name>
    <name evidence="13" type="ORF">MOCVgp112</name>
</gene>
<reference evidence="13" key="1">
    <citation type="submission" date="2018-07" db="EMBL/GenBank/DDBJ databases">
        <title>Illumina sequencing of clinical samples for virus detection in a public health laboratory: a feasibility study.</title>
        <authorList>
            <person name="Huang B."/>
            <person name="Jennison A."/>
            <person name="Whiley D."/>
            <person name="McMahon J."/>
            <person name="Hewitson G."/>
            <person name="Graham R."/>
            <person name="De Jong A."/>
            <person name="Warrilow D."/>
        </authorList>
    </citation>
    <scope>NUCLEOTIDE SEQUENCE [LARGE SCALE GENOMIC DNA]</scope>
    <source>
        <strain evidence="13">Sercmolcont1</strain>
    </source>
</reference>
<dbReference type="EMBL" id="MH646551">
    <property type="protein sequence ID" value="AZT86320.1"/>
    <property type="molecule type" value="Genomic_DNA"/>
</dbReference>
<dbReference type="Proteomes" id="UP000317426">
    <property type="component" value="Segment"/>
</dbReference>
<keyword evidence="5" id="KW-0946">Virion</keyword>
<evidence type="ECO:0000256" key="12">
    <source>
        <dbReference type="SAM" id="Phobius"/>
    </source>
</evidence>
<dbReference type="GO" id="GO:0030430">
    <property type="term" value="C:host cell cytoplasm"/>
    <property type="evidence" value="ECO:0007669"/>
    <property type="project" value="UniProtKB-SubCell"/>
</dbReference>
<dbReference type="Proteomes" id="UP000610093">
    <property type="component" value="Segment"/>
</dbReference>
<evidence type="ECO:0000256" key="3">
    <source>
        <dbReference type="ARBA" id="ARBA00022692"/>
    </source>
</evidence>
<evidence type="ECO:0000313" key="16">
    <source>
        <dbReference type="EMBL" id="QHW17217.1"/>
    </source>
</evidence>
<keyword evidence="9" id="KW-0325">Glycoprotein</keyword>
<dbReference type="EMBL" id="MN931744">
    <property type="protein sequence ID" value="QHW17217.1"/>
    <property type="molecule type" value="Genomic_DNA"/>
</dbReference>
<comment type="function">
    <text evidence="11">Envelope protein. Required for an early step in virion morphogenesis.</text>
</comment>
<dbReference type="InterPro" id="IPR006920">
    <property type="entry name" value="Poxvirus_A9"/>
</dbReference>
<keyword evidence="3 12" id="KW-0812">Transmembrane</keyword>
<evidence type="ECO:0000256" key="4">
    <source>
        <dbReference type="ARBA" id="ARBA00022729"/>
    </source>
</evidence>
<protein>
    <submittedName>
        <fullName evidence="13">MC112L</fullName>
    </submittedName>
</protein>
<dbReference type="EMBL" id="MN931743">
    <property type="protein sequence ID" value="QHW17035.1"/>
    <property type="molecule type" value="Genomic_DNA"/>
</dbReference>
<accession>A0A3Q9NN55</accession>
<evidence type="ECO:0000256" key="5">
    <source>
        <dbReference type="ARBA" id="ARBA00022844"/>
    </source>
</evidence>